<evidence type="ECO:0000313" key="2">
    <source>
        <dbReference type="Proteomes" id="UP001428290"/>
    </source>
</evidence>
<comment type="caution">
    <text evidence="1">The sequence shown here is derived from an EMBL/GenBank/DDBJ whole genome shotgun (WGS) entry which is preliminary data.</text>
</comment>
<name>A0ABP9WY10_9CHLR</name>
<proteinExistence type="predicted"/>
<organism evidence="1 2">
    <name type="scientific">Herpetosiphon gulosus</name>
    <dbReference type="NCBI Taxonomy" id="1973496"/>
    <lineage>
        <taxon>Bacteria</taxon>
        <taxon>Bacillati</taxon>
        <taxon>Chloroflexota</taxon>
        <taxon>Chloroflexia</taxon>
        <taxon>Herpetosiphonales</taxon>
        <taxon>Herpetosiphonaceae</taxon>
        <taxon>Herpetosiphon</taxon>
    </lineage>
</organism>
<gene>
    <name evidence="1" type="ORF">Hgul01_01885</name>
</gene>
<protein>
    <submittedName>
        <fullName evidence="1">Uncharacterized protein</fullName>
    </submittedName>
</protein>
<accession>A0ABP9WY10</accession>
<keyword evidence="2" id="KW-1185">Reference proteome</keyword>
<dbReference type="RefSeq" id="WP_345721697.1">
    <property type="nucleotide sequence ID" value="NZ_BAABRU010000006.1"/>
</dbReference>
<dbReference type="EMBL" id="BAABRU010000006">
    <property type="protein sequence ID" value="GAA5528089.1"/>
    <property type="molecule type" value="Genomic_DNA"/>
</dbReference>
<evidence type="ECO:0000313" key="1">
    <source>
        <dbReference type="EMBL" id="GAA5528089.1"/>
    </source>
</evidence>
<reference evidence="1 2" key="1">
    <citation type="submission" date="2024-02" db="EMBL/GenBank/DDBJ databases">
        <title>Herpetosiphon gulosus NBRC 112829.</title>
        <authorList>
            <person name="Ichikawa N."/>
            <person name="Katano-Makiyama Y."/>
            <person name="Hidaka K."/>
        </authorList>
    </citation>
    <scope>NUCLEOTIDE SEQUENCE [LARGE SCALE GENOMIC DNA]</scope>
    <source>
        <strain evidence="1 2">NBRC 112829</strain>
    </source>
</reference>
<sequence length="228" mass="25042">MNADQKIHKLKQALKAVSPLSFQAAQAQIPQLVIAELSGVAIEQEYALVLQALDQYPELAEEYALQMEEQLAFLAETDPLPKPSNIPTFFPKPVEQIKRHTALTWGQLLQNFLIQLNPPLLAKSLDADPGQTPADDPAIDSIEYLDHVVTHEVYQVNIQATLQRIPPDAWQLAVSVASVPPSAWKVGATLNEQALTMLEHQPPITTFGPLPTIPSDPIFLAIAPDQTP</sequence>
<dbReference type="Proteomes" id="UP001428290">
    <property type="component" value="Unassembled WGS sequence"/>
</dbReference>